<evidence type="ECO:0000259" key="10">
    <source>
        <dbReference type="Pfam" id="PF13087"/>
    </source>
</evidence>
<evidence type="ECO:0000259" key="8">
    <source>
        <dbReference type="Pfam" id="PF12726"/>
    </source>
</evidence>
<evidence type="ECO:0000256" key="7">
    <source>
        <dbReference type="SAM" id="MobiDB-lite"/>
    </source>
</evidence>
<gene>
    <name evidence="12" type="ORF">DACRYDRAFT_115362</name>
</gene>
<evidence type="ECO:0000313" key="13">
    <source>
        <dbReference type="Proteomes" id="UP000030653"/>
    </source>
</evidence>
<dbReference type="GO" id="GO:0016604">
    <property type="term" value="C:nuclear body"/>
    <property type="evidence" value="ECO:0007669"/>
    <property type="project" value="TreeGrafter"/>
</dbReference>
<evidence type="ECO:0000256" key="4">
    <source>
        <dbReference type="ARBA" id="ARBA00022806"/>
    </source>
</evidence>
<dbReference type="OrthoDB" id="6513042at2759"/>
<feature type="coiled-coil region" evidence="6">
    <location>
        <begin position="1482"/>
        <end position="1561"/>
    </location>
</feature>
<feature type="compositionally biased region" description="Basic and acidic residues" evidence="7">
    <location>
        <begin position="1962"/>
        <end position="1971"/>
    </location>
</feature>
<dbReference type="EMBL" id="JH795860">
    <property type="protein sequence ID" value="EJU03106.1"/>
    <property type="molecule type" value="Genomic_DNA"/>
</dbReference>
<keyword evidence="6" id="KW-0175">Coiled coil</keyword>
<evidence type="ECO:0000313" key="12">
    <source>
        <dbReference type="EMBL" id="EJU03106.1"/>
    </source>
</evidence>
<proteinExistence type="inferred from homology"/>
<keyword evidence="3" id="KW-0378">Hydrolase</keyword>
<feature type="region of interest" description="Disordered" evidence="7">
    <location>
        <begin position="1865"/>
        <end position="2132"/>
    </location>
</feature>
<dbReference type="FunFam" id="3.40.50.300:FF:000326">
    <property type="entry name" value="P-loop containing nucleoside triphosphate hydrolase"/>
    <property type="match status" value="1"/>
</dbReference>
<evidence type="ECO:0000256" key="3">
    <source>
        <dbReference type="ARBA" id="ARBA00022801"/>
    </source>
</evidence>
<protein>
    <recommendedName>
        <fullName evidence="14">Helicase ATP-binding domain-containing protein</fullName>
    </recommendedName>
</protein>
<feature type="domain" description="Helicase SEN1 beta-barrel" evidence="11">
    <location>
        <begin position="1210"/>
        <end position="1302"/>
    </location>
</feature>
<dbReference type="Proteomes" id="UP000030653">
    <property type="component" value="Unassembled WGS sequence"/>
</dbReference>
<keyword evidence="4" id="KW-0347">Helicase</keyword>
<sequence length="2132" mass="239150">MAGAETSHRTREEREIDEMLTDFRDNPTMAKDVIERVVEPAMERILKFIIQAQEQEAQAGKQRHLFCDRVDPTVRESATFLLRLHAYEASNTNGWLNCVWRCIQACYDCSRGHEEAKRRLPSTYLSAYPVRKINGFMESIDNWERERILVEYAKANFLPTMPADDRTIQSVPPHLLYHLLVNINLLQTPRSPEGIPLEASSIAALIQKFPPRNKIEDFPANPPPGVLLFLFHEDEKLRTWAQKQTFNAVISAKDVELCLGPALSVIIGSVEGKIDVAWSTPSSPFFLTSQTQLWTSLYSLLQTFSPEALLSLIKRGDYEWTYFLTRHLHDPESHFPMVLQCFVHILHEVTSSFWTSDSVEFSEVVYDSIKDNPAFGRLLEAEAHIEEPWFLTCFQVLLLSVWDKPVFDPILAKVINFMSEELQHPRFEPPCRALVMQVVLSTMAFVHNEAAQKGDTQRKEAITQIFAIQATNIAGVAFTRQFSDSAWERARNQAVSLLRDVFEFDVIVLDQAVVEMCSIRTRVLKSDKGKDTPEVNVQAIVDDLNKVRHTVLHPALWEAVRKAIPLNDTKNFAFLVHFVAPSLHLALDPQHAFHDNQLINDAVVRKTFRNAVERVNAGISAIRIGFGPILAAFAEATTQESILTLLESPDFVKDILRLILCPLEDVSLAAQDIITQASFAPERMEVFRFLLTNSPESAIDGIVDYLQTFNGCAAIFPEVCGMARWMVRCLADVVDALCDPISGVLRQDNIVNNPQMPKRIYHLWRGMCRASSLIFKHTSAWAPFYATSIMTDWMRDALIFVRDLVRNLQVFESAIRGTSREDVEEISPAKIKLSSVGRKCVGHLSDVLLNLVSWLRLTDAETLHQSTELICELLKMYRRTHLSPPQEAIDTIEKKYALGGKSTGRLTREQSSSLTDAITPFVIVEVEDEEDEVTFISHIPSQAAEPAPPVPGPSSKEISSARKQMDIFSQIQPPKVHGFKKAGEQTDVSRAPLVSAATIRERSFPKKPIISRGPPPKPTTLMGQMRQDFRRNRQGISVVVPLRKHEPKNEGGHPLKITGESETSAEEGSSDSDAGQHYLSRLQKSPVKPLRPIAAKPPPKPERRQVQLLEAPNTSYNPVLERLRQREAQARRQKRLKPELGSFTRQVLLWDYEDQSEVPPYPLGMRPKLSQIPWLFDSYDDYRRTFEPFLMYECWSGIVKSKEDPVQNIVLCDIGSRSNTDDWLDLDVGINTDNVSNTWFLMDTDVVLLKQHLGHKSLMAKVESFRRTARGVEARLRCCLGNDPRGLNAALQIRTQWKAHKVFSFTTIYREYAALQGLSLYDMCDDILKPKPARLPKFSDIEVGNAMKAFEVNEPQANAILGSMQGDGFTLIQGPPGTGKTKTICGLVGCWLSKRGSATHPARPSEKPAKSKILICAPSNAAIDEVARRIKDGVRTSNGQRTSANVVRVGADAVINVSVKDISLDELIERKINADVNLKTDRTEAQSDIINLRRDIEAVQVEGRAKQKELSETRDNGARAAALEIEIKALNQKRMGLTSKLNQMRDKQKDAGRTMDAARRRFRQDVLDEADVICCTLSGSGHELLSSYDFETVVIDEAAQSVEMSSLIPLKYQCKRCILVGDPEQLPPTVLSQIAEQQGYSRSLFVRIMHRRPEAVHLLSIQYRMHPEISALDSAMFYDNRLKDGPGMAEKTAQPWHADPLFSPYRFFDVDGQETKARAGHSLVNDAEASMILGLFGRIRAEFPAVNFDYRIGIVTMYREQMFKLRRMFRDYYGEHILTAVDFNTVDGFQGQEKDIIILSCVRAGPNQSSVGFLADRRRTNVAITRARSNLFIFGNAATLERSDAIWKSIVQNAQERNVLMKVDQTTFRQRRSTPAIASTKPSASPRKPRAEAPKPPLPELMTPKEIAKAKQNAGGKASNPGPSTPRDNLGEEGEIADQSNPPLKRKASDDGPRRPPPALRRVQEGQKSETMRNSAENPSRNGSPAGPSGPGKRKQTDEGSRRPPPNLRSPYSKHNNGKNSPHSGGYGRRKGFPGPSSNAIRRVSSSVAEPPLPTLGNPIAVPSNEPPPQRRPFNNGGSSRPLQRLAMRGDGTTSETMFMPKKRTNNPNAPLPSGPSNAKQRLIQQAQQQHR</sequence>
<feature type="compositionally biased region" description="Polar residues" evidence="7">
    <location>
        <begin position="2013"/>
        <end position="2023"/>
    </location>
</feature>
<dbReference type="PANTHER" id="PTHR10887:SF495">
    <property type="entry name" value="HELICASE SENATAXIN ISOFORM X1-RELATED"/>
    <property type="match status" value="1"/>
</dbReference>
<dbReference type="CDD" id="cd18042">
    <property type="entry name" value="DEXXQc_SETX"/>
    <property type="match status" value="1"/>
</dbReference>
<evidence type="ECO:0000256" key="1">
    <source>
        <dbReference type="ARBA" id="ARBA00007913"/>
    </source>
</evidence>
<dbReference type="RefSeq" id="XP_040630000.1">
    <property type="nucleotide sequence ID" value="XM_040769989.1"/>
</dbReference>
<dbReference type="Gene3D" id="3.40.50.300">
    <property type="entry name" value="P-loop containing nucleotide triphosphate hydrolases"/>
    <property type="match status" value="2"/>
</dbReference>
<feature type="compositionally biased region" description="Basic and acidic residues" evidence="7">
    <location>
        <begin position="1043"/>
        <end position="1053"/>
    </location>
</feature>
<feature type="compositionally biased region" description="Polar residues" evidence="7">
    <location>
        <begin position="2115"/>
        <end position="2124"/>
    </location>
</feature>
<dbReference type="GO" id="GO:0006369">
    <property type="term" value="P:termination of RNA polymerase II transcription"/>
    <property type="evidence" value="ECO:0007669"/>
    <property type="project" value="TreeGrafter"/>
</dbReference>
<dbReference type="InterPro" id="IPR045055">
    <property type="entry name" value="DNA2/NAM7-like"/>
</dbReference>
<feature type="compositionally biased region" description="Polar residues" evidence="7">
    <location>
        <begin position="1972"/>
        <end position="1983"/>
    </location>
</feature>
<dbReference type="CDD" id="cd18808">
    <property type="entry name" value="SF1_C_Upf1"/>
    <property type="match status" value="1"/>
</dbReference>
<evidence type="ECO:0000259" key="11">
    <source>
        <dbReference type="Pfam" id="PF23576"/>
    </source>
</evidence>
<feature type="region of interest" description="Disordered" evidence="7">
    <location>
        <begin position="1041"/>
        <end position="1104"/>
    </location>
</feature>
<comment type="similarity">
    <text evidence="1">Belongs to the DNA2/NAM7 helicase family.</text>
</comment>
<dbReference type="HOGENOM" id="CLU_000459_1_1_1"/>
<dbReference type="SUPFAM" id="SSF52540">
    <property type="entry name" value="P-loop containing nucleoside triphosphate hydrolases"/>
    <property type="match status" value="1"/>
</dbReference>
<dbReference type="InterPro" id="IPR041679">
    <property type="entry name" value="DNA2/NAM7-like_C"/>
</dbReference>
<dbReference type="Pfam" id="PF12726">
    <property type="entry name" value="SEN1_N"/>
    <property type="match status" value="1"/>
</dbReference>
<evidence type="ECO:0000256" key="6">
    <source>
        <dbReference type="SAM" id="Coils"/>
    </source>
</evidence>
<feature type="domain" description="DNA2/NAM7 helicase-like C-terminal" evidence="10">
    <location>
        <begin position="1640"/>
        <end position="1837"/>
    </location>
</feature>
<evidence type="ECO:0008006" key="14">
    <source>
        <dbReference type="Google" id="ProtNLM"/>
    </source>
</evidence>
<feature type="domain" description="Helicase Sen1 N-terminal" evidence="8">
    <location>
        <begin position="97"/>
        <end position="867"/>
    </location>
</feature>
<dbReference type="GO" id="GO:0004386">
    <property type="term" value="F:helicase activity"/>
    <property type="evidence" value="ECO:0007669"/>
    <property type="project" value="UniProtKB-KW"/>
</dbReference>
<name>M5FYI3_DACPD</name>
<evidence type="ECO:0000259" key="9">
    <source>
        <dbReference type="Pfam" id="PF13086"/>
    </source>
</evidence>
<evidence type="ECO:0000256" key="5">
    <source>
        <dbReference type="ARBA" id="ARBA00022840"/>
    </source>
</evidence>
<dbReference type="GO" id="GO:0001147">
    <property type="term" value="F:transcription termination site sequence-specific DNA binding"/>
    <property type="evidence" value="ECO:0007669"/>
    <property type="project" value="TreeGrafter"/>
</dbReference>
<dbReference type="GeneID" id="63685051"/>
<feature type="domain" description="DNA2/NAM7 helicase helicase" evidence="9">
    <location>
        <begin position="1352"/>
        <end position="1633"/>
    </location>
</feature>
<reference evidence="12 13" key="1">
    <citation type="journal article" date="2012" name="Science">
        <title>The Paleozoic origin of enzymatic lignin decomposition reconstructed from 31 fungal genomes.</title>
        <authorList>
            <person name="Floudas D."/>
            <person name="Binder M."/>
            <person name="Riley R."/>
            <person name="Barry K."/>
            <person name="Blanchette R.A."/>
            <person name="Henrissat B."/>
            <person name="Martinez A.T."/>
            <person name="Otillar R."/>
            <person name="Spatafora J.W."/>
            <person name="Yadav J.S."/>
            <person name="Aerts A."/>
            <person name="Benoit I."/>
            <person name="Boyd A."/>
            <person name="Carlson A."/>
            <person name="Copeland A."/>
            <person name="Coutinho P.M."/>
            <person name="de Vries R.P."/>
            <person name="Ferreira P."/>
            <person name="Findley K."/>
            <person name="Foster B."/>
            <person name="Gaskell J."/>
            <person name="Glotzer D."/>
            <person name="Gorecki P."/>
            <person name="Heitman J."/>
            <person name="Hesse C."/>
            <person name="Hori C."/>
            <person name="Igarashi K."/>
            <person name="Jurgens J.A."/>
            <person name="Kallen N."/>
            <person name="Kersten P."/>
            <person name="Kohler A."/>
            <person name="Kuees U."/>
            <person name="Kumar T.K.A."/>
            <person name="Kuo A."/>
            <person name="LaButti K."/>
            <person name="Larrondo L.F."/>
            <person name="Lindquist E."/>
            <person name="Ling A."/>
            <person name="Lombard V."/>
            <person name="Lucas S."/>
            <person name="Lundell T."/>
            <person name="Martin R."/>
            <person name="McLaughlin D.J."/>
            <person name="Morgenstern I."/>
            <person name="Morin E."/>
            <person name="Murat C."/>
            <person name="Nagy L.G."/>
            <person name="Nolan M."/>
            <person name="Ohm R.A."/>
            <person name="Patyshakuliyeva A."/>
            <person name="Rokas A."/>
            <person name="Ruiz-Duenas F.J."/>
            <person name="Sabat G."/>
            <person name="Salamov A."/>
            <person name="Samejima M."/>
            <person name="Schmutz J."/>
            <person name="Slot J.C."/>
            <person name="St John F."/>
            <person name="Stenlid J."/>
            <person name="Sun H."/>
            <person name="Sun S."/>
            <person name="Syed K."/>
            <person name="Tsang A."/>
            <person name="Wiebenga A."/>
            <person name="Young D."/>
            <person name="Pisabarro A."/>
            <person name="Eastwood D.C."/>
            <person name="Martin F."/>
            <person name="Cullen D."/>
            <person name="Grigoriev I.V."/>
            <person name="Hibbett D.S."/>
        </authorList>
    </citation>
    <scope>NUCLEOTIDE SEQUENCE [LARGE SCALE GENOMIC DNA]</scope>
    <source>
        <strain evidence="12 13">DJM-731 SS1</strain>
    </source>
</reference>
<dbReference type="InterPro" id="IPR056474">
    <property type="entry name" value="SEN1_barrel"/>
</dbReference>
<keyword evidence="5" id="KW-0067">ATP-binding</keyword>
<accession>M5FYI3</accession>
<dbReference type="OMA" id="TYRFFNV"/>
<dbReference type="Pfam" id="PF13086">
    <property type="entry name" value="AAA_11"/>
    <property type="match status" value="1"/>
</dbReference>
<dbReference type="GO" id="GO:0016787">
    <property type="term" value="F:hydrolase activity"/>
    <property type="evidence" value="ECO:0007669"/>
    <property type="project" value="UniProtKB-KW"/>
</dbReference>
<keyword evidence="2" id="KW-0547">Nucleotide-binding</keyword>
<organism evidence="12 13">
    <name type="scientific">Dacryopinax primogenitus (strain DJM 731)</name>
    <name type="common">Brown rot fungus</name>
    <dbReference type="NCBI Taxonomy" id="1858805"/>
    <lineage>
        <taxon>Eukaryota</taxon>
        <taxon>Fungi</taxon>
        <taxon>Dikarya</taxon>
        <taxon>Basidiomycota</taxon>
        <taxon>Agaricomycotina</taxon>
        <taxon>Dacrymycetes</taxon>
        <taxon>Dacrymycetales</taxon>
        <taxon>Dacrymycetaceae</taxon>
        <taxon>Dacryopinax</taxon>
    </lineage>
</organism>
<dbReference type="Pfam" id="PF23576">
    <property type="entry name" value="SEN1_barrel"/>
    <property type="match status" value="1"/>
</dbReference>
<dbReference type="InterPro" id="IPR024481">
    <property type="entry name" value="Helicase_Sen1_N"/>
</dbReference>
<dbReference type="InterPro" id="IPR041677">
    <property type="entry name" value="DNA2/NAM7_AAA_11"/>
</dbReference>
<keyword evidence="13" id="KW-1185">Reference proteome</keyword>
<dbReference type="PANTHER" id="PTHR10887">
    <property type="entry name" value="DNA2/NAM7 HELICASE FAMILY"/>
    <property type="match status" value="1"/>
</dbReference>
<evidence type="ECO:0000256" key="2">
    <source>
        <dbReference type="ARBA" id="ARBA00022741"/>
    </source>
</evidence>
<dbReference type="STRING" id="1858805.M5FYI3"/>
<dbReference type="GO" id="GO:0005524">
    <property type="term" value="F:ATP binding"/>
    <property type="evidence" value="ECO:0007669"/>
    <property type="project" value="UniProtKB-KW"/>
</dbReference>
<dbReference type="InterPro" id="IPR027417">
    <property type="entry name" value="P-loop_NTPase"/>
</dbReference>
<dbReference type="Pfam" id="PF13087">
    <property type="entry name" value="AAA_12"/>
    <property type="match status" value="1"/>
</dbReference>
<dbReference type="GO" id="GO:0005694">
    <property type="term" value="C:chromosome"/>
    <property type="evidence" value="ECO:0007669"/>
    <property type="project" value="UniProtKB-ARBA"/>
</dbReference>
<feature type="compositionally biased region" description="Polar residues" evidence="7">
    <location>
        <begin position="2036"/>
        <end position="2048"/>
    </location>
</feature>
<dbReference type="InterPro" id="IPR047187">
    <property type="entry name" value="SF1_C_Upf1"/>
</dbReference>